<keyword evidence="1" id="KW-1185">Reference proteome</keyword>
<organism evidence="1 2">
    <name type="scientific">Saccoglossus kowalevskii</name>
    <name type="common">Acorn worm</name>
    <dbReference type="NCBI Taxonomy" id="10224"/>
    <lineage>
        <taxon>Eukaryota</taxon>
        <taxon>Metazoa</taxon>
        <taxon>Hemichordata</taxon>
        <taxon>Enteropneusta</taxon>
        <taxon>Harrimaniidae</taxon>
        <taxon>Saccoglossus</taxon>
    </lineage>
</organism>
<sequence length="156" mass="18041">MNQQIQVGQRTLLIHPGLPDALEVLQWEFEKVYVGKPLHMVGYLDRIGSDNYIVVDDIGNVYKAEDTILRVVGENIEKYFADGLETDEYYDYYGYLDKEKSRQCVANYDDEVEYLQISKGSAFEELPNDTDSLTGEEMEEIQQISYFADFLVDPCH</sequence>
<gene>
    <name evidence="2" type="primary">LOC102801629</name>
</gene>
<reference evidence="2" key="1">
    <citation type="submission" date="2025-08" db="UniProtKB">
        <authorList>
            <consortium name="RefSeq"/>
        </authorList>
    </citation>
    <scope>IDENTIFICATION</scope>
    <source>
        <tissue evidence="2">Testes</tissue>
    </source>
</reference>
<dbReference type="GeneID" id="102801629"/>
<protein>
    <submittedName>
        <fullName evidence="2">Uncharacterized protein LOC102801629</fullName>
    </submittedName>
</protein>
<accession>A0ABM0M1G2</accession>
<name>A0ABM0M1G2_SACKO</name>
<evidence type="ECO:0000313" key="1">
    <source>
        <dbReference type="Proteomes" id="UP000694865"/>
    </source>
</evidence>
<proteinExistence type="predicted"/>
<evidence type="ECO:0000313" key="2">
    <source>
        <dbReference type="RefSeq" id="XP_006813853.1"/>
    </source>
</evidence>
<dbReference type="RefSeq" id="XP_006813853.1">
    <property type="nucleotide sequence ID" value="XM_006813790.1"/>
</dbReference>
<dbReference type="Proteomes" id="UP000694865">
    <property type="component" value="Unplaced"/>
</dbReference>